<evidence type="ECO:0000256" key="12">
    <source>
        <dbReference type="PIRSR" id="PIRSR000350-3"/>
    </source>
</evidence>
<keyword evidence="5 12" id="KW-0274">FAD</keyword>
<accession>A0A7V8N0X9</accession>
<dbReference type="Gene3D" id="3.50.50.60">
    <property type="entry name" value="FAD/NAD(P)-binding domain"/>
    <property type="match status" value="2"/>
</dbReference>
<dbReference type="EC" id="1.8.1.4" evidence="2 14"/>
<dbReference type="InterPro" id="IPR006258">
    <property type="entry name" value="Lipoamide_DH"/>
</dbReference>
<evidence type="ECO:0000256" key="7">
    <source>
        <dbReference type="ARBA" id="ARBA00023027"/>
    </source>
</evidence>
<feature type="binding site" evidence="12">
    <location>
        <position position="274"/>
    </location>
    <ligand>
        <name>NAD(+)</name>
        <dbReference type="ChEBI" id="CHEBI:57540"/>
    </ligand>
</feature>
<evidence type="ECO:0000256" key="10">
    <source>
        <dbReference type="ARBA" id="ARBA00049187"/>
    </source>
</evidence>
<evidence type="ECO:0000313" key="17">
    <source>
        <dbReference type="EMBL" id="MBA0016683.1"/>
    </source>
</evidence>
<evidence type="ECO:0000256" key="4">
    <source>
        <dbReference type="ARBA" id="ARBA00022630"/>
    </source>
</evidence>
<reference evidence="17 18" key="1">
    <citation type="submission" date="2020-07" db="EMBL/GenBank/DDBJ databases">
        <authorList>
            <person name="Hilgarth M."/>
            <person name="Werum V."/>
            <person name="Vogel R.F."/>
        </authorList>
    </citation>
    <scope>NUCLEOTIDE SEQUENCE [LARGE SCALE GENOMIC DNA]</scope>
    <source>
        <strain evidence="17 18">DSM 28961</strain>
    </source>
</reference>
<evidence type="ECO:0000256" key="1">
    <source>
        <dbReference type="ARBA" id="ARBA00007532"/>
    </source>
</evidence>
<name>A0A7V8N0X9_9LACT</name>
<dbReference type="RefSeq" id="WP_180746926.1">
    <property type="nucleotide sequence ID" value="NZ_CBCRWQ010000009.1"/>
</dbReference>
<keyword evidence="12" id="KW-0547">Nucleotide-binding</keyword>
<feature type="domain" description="Pyridine nucleotide-disulphide oxidoreductase dimerisation" evidence="15">
    <location>
        <begin position="349"/>
        <end position="456"/>
    </location>
</feature>
<comment type="miscellaneous">
    <text evidence="14">The active site is a redox-active disulfide bond.</text>
</comment>
<dbReference type="Proteomes" id="UP000530186">
    <property type="component" value="Unassembled WGS sequence"/>
</dbReference>
<evidence type="ECO:0000256" key="5">
    <source>
        <dbReference type="ARBA" id="ARBA00022827"/>
    </source>
</evidence>
<feature type="binding site" evidence="12">
    <location>
        <begin position="148"/>
        <end position="150"/>
    </location>
    <ligand>
        <name>FAD</name>
        <dbReference type="ChEBI" id="CHEBI:57692"/>
    </ligand>
</feature>
<dbReference type="GO" id="GO:0004148">
    <property type="term" value="F:dihydrolipoyl dehydrogenase (NADH) activity"/>
    <property type="evidence" value="ECO:0007669"/>
    <property type="project" value="UniProtKB-EC"/>
</dbReference>
<feature type="binding site" evidence="12">
    <location>
        <position position="315"/>
    </location>
    <ligand>
        <name>FAD</name>
        <dbReference type="ChEBI" id="CHEBI:57692"/>
    </ligand>
</feature>
<dbReference type="FunFam" id="3.30.390.30:FF:000001">
    <property type="entry name" value="Dihydrolipoyl dehydrogenase"/>
    <property type="match status" value="1"/>
</dbReference>
<evidence type="ECO:0000259" key="15">
    <source>
        <dbReference type="Pfam" id="PF02852"/>
    </source>
</evidence>
<dbReference type="PANTHER" id="PTHR22912:SF160">
    <property type="entry name" value="DIHYDROLIPOYL DEHYDROGENASE"/>
    <property type="match status" value="1"/>
</dbReference>
<protein>
    <recommendedName>
        <fullName evidence="3 14">Dihydrolipoyl dehydrogenase</fullName>
        <ecNumber evidence="2 14">1.8.1.4</ecNumber>
    </recommendedName>
</protein>
<feature type="binding site" evidence="12">
    <location>
        <position position="207"/>
    </location>
    <ligand>
        <name>NAD(+)</name>
        <dbReference type="ChEBI" id="CHEBI:57540"/>
    </ligand>
</feature>
<evidence type="ECO:0000256" key="2">
    <source>
        <dbReference type="ARBA" id="ARBA00012608"/>
    </source>
</evidence>
<keyword evidence="9 14" id="KW-0676">Redox-active center</keyword>
<evidence type="ECO:0000259" key="16">
    <source>
        <dbReference type="Pfam" id="PF07992"/>
    </source>
</evidence>
<evidence type="ECO:0000256" key="6">
    <source>
        <dbReference type="ARBA" id="ARBA00023002"/>
    </source>
</evidence>
<feature type="domain" description="FAD/NAD(P)-binding" evidence="16">
    <location>
        <begin position="11"/>
        <end position="330"/>
    </location>
</feature>
<comment type="catalytic activity">
    <reaction evidence="10 14">
        <text>N(6)-[(R)-dihydrolipoyl]-L-lysyl-[protein] + NAD(+) = N(6)-[(R)-lipoyl]-L-lysyl-[protein] + NADH + H(+)</text>
        <dbReference type="Rhea" id="RHEA:15045"/>
        <dbReference type="Rhea" id="RHEA-COMP:10474"/>
        <dbReference type="Rhea" id="RHEA-COMP:10475"/>
        <dbReference type="ChEBI" id="CHEBI:15378"/>
        <dbReference type="ChEBI" id="CHEBI:57540"/>
        <dbReference type="ChEBI" id="CHEBI:57945"/>
        <dbReference type="ChEBI" id="CHEBI:83099"/>
        <dbReference type="ChEBI" id="CHEBI:83100"/>
        <dbReference type="EC" id="1.8.1.4"/>
    </reaction>
</comment>
<dbReference type="Pfam" id="PF07992">
    <property type="entry name" value="Pyr_redox_2"/>
    <property type="match status" value="1"/>
</dbReference>
<gene>
    <name evidence="17" type="primary">lpdA</name>
    <name evidence="17" type="ORF">HZR21_05930</name>
</gene>
<dbReference type="InterPro" id="IPR001100">
    <property type="entry name" value="Pyr_nuc-diS_OxRdtase"/>
</dbReference>
<dbReference type="PIRSF" id="PIRSF000350">
    <property type="entry name" value="Mercury_reductase_MerA"/>
    <property type="match status" value="1"/>
</dbReference>
<comment type="similarity">
    <text evidence="1 14">Belongs to the class-I pyridine nucleotide-disulfide oxidoreductase family.</text>
</comment>
<dbReference type="InterPro" id="IPR004099">
    <property type="entry name" value="Pyr_nucl-diS_OxRdtase_dimer"/>
</dbReference>
<dbReference type="InterPro" id="IPR050151">
    <property type="entry name" value="Class-I_Pyr_Nuc-Dis_Oxidored"/>
</dbReference>
<dbReference type="InterPro" id="IPR023753">
    <property type="entry name" value="FAD/NAD-binding_dom"/>
</dbReference>
<evidence type="ECO:0000256" key="13">
    <source>
        <dbReference type="PIRSR" id="PIRSR000350-4"/>
    </source>
</evidence>
<feature type="binding site" evidence="12">
    <location>
        <begin position="184"/>
        <end position="191"/>
    </location>
    <ligand>
        <name>NAD(+)</name>
        <dbReference type="ChEBI" id="CHEBI:57540"/>
    </ligand>
</feature>
<dbReference type="SUPFAM" id="SSF51905">
    <property type="entry name" value="FAD/NAD(P)-binding domain"/>
    <property type="match status" value="1"/>
</dbReference>
<keyword evidence="4 14" id="KW-0285">Flavoprotein</keyword>
<dbReference type="Pfam" id="PF02852">
    <property type="entry name" value="Pyr_redox_dim"/>
    <property type="match status" value="1"/>
</dbReference>
<dbReference type="AlphaFoldDB" id="A0A7V8N0X9"/>
<evidence type="ECO:0000256" key="9">
    <source>
        <dbReference type="ARBA" id="ARBA00023284"/>
    </source>
</evidence>
<dbReference type="Gene3D" id="3.30.390.30">
    <property type="match status" value="1"/>
</dbReference>
<dbReference type="InterPro" id="IPR036188">
    <property type="entry name" value="FAD/NAD-bd_sf"/>
</dbReference>
<dbReference type="SUPFAM" id="SSF55424">
    <property type="entry name" value="FAD/NAD-linked reductases, dimerisation (C-terminal) domain"/>
    <property type="match status" value="1"/>
</dbReference>
<dbReference type="PROSITE" id="PS00076">
    <property type="entry name" value="PYRIDINE_REDOX_1"/>
    <property type="match status" value="1"/>
</dbReference>
<dbReference type="PRINTS" id="PR00411">
    <property type="entry name" value="PNDRDTASEI"/>
</dbReference>
<feature type="disulfide bond" description="Redox-active" evidence="13">
    <location>
        <begin position="47"/>
        <end position="52"/>
    </location>
</feature>
<evidence type="ECO:0000256" key="11">
    <source>
        <dbReference type="PIRSR" id="PIRSR000350-2"/>
    </source>
</evidence>
<organism evidence="17 18">
    <name type="scientific">Pseudolactococcus laudensis</name>
    <dbReference type="NCBI Taxonomy" id="1494461"/>
    <lineage>
        <taxon>Bacteria</taxon>
        <taxon>Bacillati</taxon>
        <taxon>Bacillota</taxon>
        <taxon>Bacilli</taxon>
        <taxon>Lactobacillales</taxon>
        <taxon>Streptococcaceae</taxon>
        <taxon>Pseudolactococcus</taxon>
    </lineage>
</organism>
<evidence type="ECO:0000313" key="18">
    <source>
        <dbReference type="Proteomes" id="UP000530186"/>
    </source>
</evidence>
<dbReference type="NCBIfam" id="TIGR01350">
    <property type="entry name" value="lipoamide_DH"/>
    <property type="match status" value="1"/>
</dbReference>
<dbReference type="InterPro" id="IPR016156">
    <property type="entry name" value="FAD/NAD-linked_Rdtase_dimer_sf"/>
</dbReference>
<keyword evidence="7 12" id="KW-0520">NAD</keyword>
<dbReference type="PRINTS" id="PR00368">
    <property type="entry name" value="FADPNR"/>
</dbReference>
<dbReference type="GO" id="GO:0006103">
    <property type="term" value="P:2-oxoglutarate metabolic process"/>
    <property type="evidence" value="ECO:0007669"/>
    <property type="project" value="TreeGrafter"/>
</dbReference>
<dbReference type="EMBL" id="JACBNY010000008">
    <property type="protein sequence ID" value="MBA0016683.1"/>
    <property type="molecule type" value="Genomic_DNA"/>
</dbReference>
<proteinExistence type="inferred from homology"/>
<dbReference type="GO" id="GO:0050660">
    <property type="term" value="F:flavin adenine dinucleotide binding"/>
    <property type="evidence" value="ECO:0007669"/>
    <property type="project" value="InterPro"/>
</dbReference>
<dbReference type="GeneID" id="303195050"/>
<feature type="active site" description="Proton acceptor" evidence="11">
    <location>
        <position position="447"/>
    </location>
</feature>
<evidence type="ECO:0000256" key="8">
    <source>
        <dbReference type="ARBA" id="ARBA00023157"/>
    </source>
</evidence>
<evidence type="ECO:0000256" key="14">
    <source>
        <dbReference type="RuleBase" id="RU003692"/>
    </source>
</evidence>
<feature type="binding site" evidence="12">
    <location>
        <position position="56"/>
    </location>
    <ligand>
        <name>FAD</name>
        <dbReference type="ChEBI" id="CHEBI:57692"/>
    </ligand>
</feature>
<comment type="caution">
    <text evidence="17">The sequence shown here is derived from an EMBL/GenBank/DDBJ whole genome shotgun (WGS) entry which is preliminary data.</text>
</comment>
<keyword evidence="18" id="KW-1185">Reference proteome</keyword>
<keyword evidence="6 14" id="KW-0560">Oxidoreductase</keyword>
<dbReference type="PANTHER" id="PTHR22912">
    <property type="entry name" value="DISULFIDE OXIDOREDUCTASE"/>
    <property type="match status" value="1"/>
</dbReference>
<keyword evidence="8" id="KW-1015">Disulfide bond</keyword>
<sequence length="468" mass="48907">MVVGTQARAVDTVIIGSGPGGYVAAIRAAELGQSVTIVERGNIGGVCLNVGCIPSKALISAGHALHAATHDSPFGLTITGAKLDWEKTQAWKQNTVVNTLTGGVEMLLKKHNVEIIRGEARFNDNQTVNVITSDTSELLEFKHAIIATGSHPIEIPGFKFEGRVVDSTGVLSLPEIPEHLIVIGGGVIGTELAGAYANLGSRITIIEGLPKILNGFDDEMVKVIVSDFKEKGAEIVTSAKAKSVTQDENAVTVTYEAAGEEQTVRGDYVLVSVGRHPNTNNLGLNATDIKLTDRGLIETDNQQQTSVPNIYAIGDVVAGPALAHKASYEGKVTAAAIAGQDVINCAVAIPAVAYTEPELATVGETPDSVKAKGLNAKISKFPFAANGRAITMQSTEGFIRIITDKTSHIVIGGQIVGPGASDLISQLSLAMENGLTSEDISLTIHPHPSLGEAIMDTAELADGLPIHI</sequence>
<evidence type="ECO:0000256" key="3">
    <source>
        <dbReference type="ARBA" id="ARBA00016961"/>
    </source>
</evidence>
<comment type="cofactor">
    <cofactor evidence="12 14">
        <name>FAD</name>
        <dbReference type="ChEBI" id="CHEBI:57692"/>
    </cofactor>
    <text evidence="12 14">Binds 1 FAD per subunit.</text>
</comment>
<dbReference type="InterPro" id="IPR012999">
    <property type="entry name" value="Pyr_OxRdtase_I_AS"/>
</dbReference>